<dbReference type="GO" id="GO:0003755">
    <property type="term" value="F:peptidyl-prolyl cis-trans isomerase activity"/>
    <property type="evidence" value="ECO:0007669"/>
    <property type="project" value="UniProtKB-KW"/>
</dbReference>
<evidence type="ECO:0000256" key="3">
    <source>
        <dbReference type="ARBA" id="ARBA00023235"/>
    </source>
</evidence>
<gene>
    <name evidence="5" type="ORF">EIY72_14195</name>
</gene>
<evidence type="ECO:0000256" key="2">
    <source>
        <dbReference type="ARBA" id="ARBA00023110"/>
    </source>
</evidence>
<protein>
    <recommendedName>
        <fullName evidence="1">peptidylprolyl isomerase</fullName>
        <ecNumber evidence="1">5.2.1.8</ecNumber>
    </recommendedName>
</protein>
<dbReference type="InterPro" id="IPR002130">
    <property type="entry name" value="Cyclophilin-type_PPIase_dom"/>
</dbReference>
<dbReference type="EMBL" id="RRZK01000018">
    <property type="protein sequence ID" value="TDB62462.1"/>
    <property type="molecule type" value="Genomic_DNA"/>
</dbReference>
<dbReference type="AlphaFoldDB" id="A0A4R4K6W7"/>
<dbReference type="PANTHER" id="PTHR43246">
    <property type="entry name" value="PEPTIDYL-PROLYL CIS-TRANS ISOMERASE CYP38, CHLOROPLASTIC"/>
    <property type="match status" value="1"/>
</dbReference>
<dbReference type="InterPro" id="IPR044665">
    <property type="entry name" value="E_coli_cyclophilin_A-like"/>
</dbReference>
<organism evidence="5 6">
    <name type="scientific">Pseudomonas vancouverensis</name>
    <dbReference type="NCBI Taxonomy" id="95300"/>
    <lineage>
        <taxon>Bacteria</taxon>
        <taxon>Pseudomonadati</taxon>
        <taxon>Pseudomonadota</taxon>
        <taxon>Gammaproteobacteria</taxon>
        <taxon>Pseudomonadales</taxon>
        <taxon>Pseudomonadaceae</taxon>
        <taxon>Pseudomonas</taxon>
    </lineage>
</organism>
<evidence type="ECO:0000259" key="4">
    <source>
        <dbReference type="PROSITE" id="PS50072"/>
    </source>
</evidence>
<keyword evidence="3 5" id="KW-0413">Isomerase</keyword>
<evidence type="ECO:0000313" key="5">
    <source>
        <dbReference type="EMBL" id="TDB62462.1"/>
    </source>
</evidence>
<dbReference type="PROSITE" id="PS50072">
    <property type="entry name" value="CSA_PPIASE_2"/>
    <property type="match status" value="1"/>
</dbReference>
<comment type="caution">
    <text evidence="5">The sequence shown here is derived from an EMBL/GenBank/DDBJ whole genome shotgun (WGS) entry which is preliminary data.</text>
</comment>
<sequence>MRVLSRGRNSMSAVAYVTLETALGCFTVQLQGDRAPLTSANFLAYVDSGRYDNSSFFRIVNPSIQGSNGADGISVIVGGTRPLAASNLPKIALESTLHTGLQHRHGTLSLGREDEADSGEGEFFVCIGDHPQLDHGGSRHEDGLGFAAFGQVCAGMEVVEAIWGSAGLQEYLSAESEVRILRAYRVAGGV</sequence>
<evidence type="ECO:0000313" key="6">
    <source>
        <dbReference type="Proteomes" id="UP000295254"/>
    </source>
</evidence>
<dbReference type="InterPro" id="IPR029000">
    <property type="entry name" value="Cyclophilin-like_dom_sf"/>
</dbReference>
<feature type="domain" description="PPIase cyclophilin-type" evidence="4">
    <location>
        <begin position="13"/>
        <end position="162"/>
    </location>
</feature>
<reference evidence="6" key="1">
    <citation type="journal article" date="2019" name="bioRxiv">
        <title>Bacterially produced spermidine induces plant systemic susceptibility to pathogens.</title>
        <authorList>
            <person name="Melnyk R.A."/>
            <person name="Beskrovnaya P.A."/>
            <person name="Liu Z."/>
            <person name="Song Y."/>
            <person name="Haney C.H."/>
        </authorList>
    </citation>
    <scope>NUCLEOTIDE SEQUENCE [LARGE SCALE GENOMIC DNA]</scope>
    <source>
        <strain evidence="6">Dha-51</strain>
    </source>
</reference>
<dbReference type="Gene3D" id="2.40.100.10">
    <property type="entry name" value="Cyclophilin-like"/>
    <property type="match status" value="1"/>
</dbReference>
<dbReference type="SUPFAM" id="SSF50891">
    <property type="entry name" value="Cyclophilin-like"/>
    <property type="match status" value="1"/>
</dbReference>
<dbReference type="Proteomes" id="UP000295254">
    <property type="component" value="Unassembled WGS sequence"/>
</dbReference>
<accession>A0A4R4K6W7</accession>
<dbReference type="EC" id="5.2.1.8" evidence="1"/>
<keyword evidence="6" id="KW-1185">Reference proteome</keyword>
<proteinExistence type="predicted"/>
<evidence type="ECO:0000256" key="1">
    <source>
        <dbReference type="ARBA" id="ARBA00013194"/>
    </source>
</evidence>
<dbReference type="Pfam" id="PF00160">
    <property type="entry name" value="Pro_isomerase"/>
    <property type="match status" value="1"/>
</dbReference>
<dbReference type="OrthoDB" id="9807797at2"/>
<keyword evidence="2" id="KW-0697">Rotamase</keyword>
<name>A0A4R4K6W7_PSEVA</name>